<feature type="non-terminal residue" evidence="2">
    <location>
        <position position="1"/>
    </location>
</feature>
<name>A0A6J4KU18_9BACT</name>
<sequence>ARVQGAGRQPGLGQGRAHHGAPHPLGRGAPRLADPPAARAEGVR</sequence>
<feature type="non-terminal residue" evidence="2">
    <location>
        <position position="44"/>
    </location>
</feature>
<gene>
    <name evidence="2" type="ORF">AVDCRST_MAG11-1713</name>
</gene>
<accession>A0A6J4KU18</accession>
<reference evidence="2" key="1">
    <citation type="submission" date="2020-02" db="EMBL/GenBank/DDBJ databases">
        <authorList>
            <person name="Meier V. D."/>
        </authorList>
    </citation>
    <scope>NUCLEOTIDE SEQUENCE</scope>
    <source>
        <strain evidence="2">AVDCRST_MAG11</strain>
    </source>
</reference>
<evidence type="ECO:0000256" key="1">
    <source>
        <dbReference type="SAM" id="MobiDB-lite"/>
    </source>
</evidence>
<protein>
    <submittedName>
        <fullName evidence="2">Uncharacterized protein</fullName>
    </submittedName>
</protein>
<feature type="region of interest" description="Disordered" evidence="1">
    <location>
        <begin position="1"/>
        <end position="44"/>
    </location>
</feature>
<organism evidence="2">
    <name type="scientific">uncultured Gemmatimonadaceae bacterium</name>
    <dbReference type="NCBI Taxonomy" id="246130"/>
    <lineage>
        <taxon>Bacteria</taxon>
        <taxon>Pseudomonadati</taxon>
        <taxon>Gemmatimonadota</taxon>
        <taxon>Gemmatimonadia</taxon>
        <taxon>Gemmatimonadales</taxon>
        <taxon>Gemmatimonadaceae</taxon>
        <taxon>environmental samples</taxon>
    </lineage>
</organism>
<dbReference type="EMBL" id="CADCTU010000390">
    <property type="protein sequence ID" value="CAA9314804.1"/>
    <property type="molecule type" value="Genomic_DNA"/>
</dbReference>
<feature type="compositionally biased region" description="Low complexity" evidence="1">
    <location>
        <begin position="27"/>
        <end position="44"/>
    </location>
</feature>
<dbReference type="AlphaFoldDB" id="A0A6J4KU18"/>
<evidence type="ECO:0000313" key="2">
    <source>
        <dbReference type="EMBL" id="CAA9314804.1"/>
    </source>
</evidence>
<proteinExistence type="predicted"/>